<dbReference type="Proteomes" id="UP000000374">
    <property type="component" value="Chromosome"/>
</dbReference>
<dbReference type="Pfam" id="PF02195">
    <property type="entry name" value="ParB_N"/>
    <property type="match status" value="1"/>
</dbReference>
<keyword evidence="4" id="KW-1185">Reference proteome</keyword>
<dbReference type="InterPro" id="IPR003115">
    <property type="entry name" value="ParB_N"/>
</dbReference>
<dbReference type="AlphaFoldDB" id="A1WLT0"/>
<dbReference type="GO" id="GO:0005694">
    <property type="term" value="C:chromosome"/>
    <property type="evidence" value="ECO:0007669"/>
    <property type="project" value="TreeGrafter"/>
</dbReference>
<dbReference type="Gene3D" id="3.90.1530.30">
    <property type="match status" value="1"/>
</dbReference>
<dbReference type="OrthoDB" id="8702972at2"/>
<dbReference type="InterPro" id="IPR004437">
    <property type="entry name" value="ParB/RepB/Spo0J"/>
</dbReference>
<gene>
    <name evidence="3" type="ordered locus">Veis_2851</name>
</gene>
<dbReference type="NCBIfam" id="TIGR00180">
    <property type="entry name" value="parB_part"/>
    <property type="match status" value="1"/>
</dbReference>
<dbReference type="EMBL" id="CP000542">
    <property type="protein sequence ID" value="ABM58587.1"/>
    <property type="molecule type" value="Genomic_DNA"/>
</dbReference>
<dbReference type="SMART" id="SM00470">
    <property type="entry name" value="ParB"/>
    <property type="match status" value="1"/>
</dbReference>
<dbReference type="HOGENOM" id="CLU_1947935_0_0_4"/>
<dbReference type="GeneID" id="97128677"/>
<evidence type="ECO:0000313" key="3">
    <source>
        <dbReference type="EMBL" id="ABM58587.1"/>
    </source>
</evidence>
<proteinExistence type="inferred from homology"/>
<dbReference type="STRING" id="391735.Veis_2851"/>
<organism evidence="3 4">
    <name type="scientific">Verminephrobacter eiseniae (strain EF01-2)</name>
    <dbReference type="NCBI Taxonomy" id="391735"/>
    <lineage>
        <taxon>Bacteria</taxon>
        <taxon>Pseudomonadati</taxon>
        <taxon>Pseudomonadota</taxon>
        <taxon>Betaproteobacteria</taxon>
        <taxon>Burkholderiales</taxon>
        <taxon>Comamonadaceae</taxon>
        <taxon>Verminephrobacter</taxon>
    </lineage>
</organism>
<evidence type="ECO:0000259" key="2">
    <source>
        <dbReference type="SMART" id="SM00470"/>
    </source>
</evidence>
<dbReference type="SUPFAM" id="SSF110849">
    <property type="entry name" value="ParB/Sulfiredoxin"/>
    <property type="match status" value="1"/>
</dbReference>
<dbReference type="eggNOG" id="COG1475">
    <property type="taxonomic scope" value="Bacteria"/>
</dbReference>
<accession>A1WLT0</accession>
<evidence type="ECO:0000256" key="1">
    <source>
        <dbReference type="ARBA" id="ARBA00006295"/>
    </source>
</evidence>
<protein>
    <submittedName>
        <fullName evidence="3">ParB domain protein nuclease</fullName>
    </submittedName>
</protein>
<comment type="similarity">
    <text evidence="1">Belongs to the ParB family.</text>
</comment>
<dbReference type="PANTHER" id="PTHR33375:SF1">
    <property type="entry name" value="CHROMOSOME-PARTITIONING PROTEIN PARB-RELATED"/>
    <property type="match status" value="1"/>
</dbReference>
<dbReference type="GO" id="GO:0003677">
    <property type="term" value="F:DNA binding"/>
    <property type="evidence" value="ECO:0007669"/>
    <property type="project" value="InterPro"/>
</dbReference>
<feature type="domain" description="ParB-like N-terminal" evidence="2">
    <location>
        <begin position="1"/>
        <end position="88"/>
    </location>
</feature>
<name>A1WLT0_VEREI</name>
<reference evidence="4" key="1">
    <citation type="submission" date="2006-12" db="EMBL/GenBank/DDBJ databases">
        <title>Complete sequence of chromosome 1 of Verminephrobacter eiseniae EF01-2.</title>
        <authorList>
            <person name="Copeland A."/>
            <person name="Lucas S."/>
            <person name="Lapidus A."/>
            <person name="Barry K."/>
            <person name="Detter J.C."/>
            <person name="Glavina del Rio T."/>
            <person name="Dalin E."/>
            <person name="Tice H."/>
            <person name="Pitluck S."/>
            <person name="Chertkov O."/>
            <person name="Brettin T."/>
            <person name="Bruce D."/>
            <person name="Han C."/>
            <person name="Tapia R."/>
            <person name="Gilna P."/>
            <person name="Schmutz J."/>
            <person name="Larimer F."/>
            <person name="Land M."/>
            <person name="Hauser L."/>
            <person name="Kyrpides N."/>
            <person name="Kim E."/>
            <person name="Stahl D."/>
            <person name="Richardson P."/>
        </authorList>
    </citation>
    <scope>NUCLEOTIDE SEQUENCE [LARGE SCALE GENOMIC DNA]</scope>
    <source>
        <strain evidence="4">EF01-2</strain>
    </source>
</reference>
<dbReference type="PANTHER" id="PTHR33375">
    <property type="entry name" value="CHROMOSOME-PARTITIONING PROTEIN PARB-RELATED"/>
    <property type="match status" value="1"/>
</dbReference>
<dbReference type="InterPro" id="IPR050336">
    <property type="entry name" value="Chromosome_partition/occlusion"/>
</dbReference>
<evidence type="ECO:0000313" key="4">
    <source>
        <dbReference type="Proteomes" id="UP000000374"/>
    </source>
</evidence>
<dbReference type="KEGG" id="vei:Veis_2851"/>
<dbReference type="RefSeq" id="WP_011810583.1">
    <property type="nucleotide sequence ID" value="NC_008786.1"/>
</dbReference>
<dbReference type="InterPro" id="IPR036086">
    <property type="entry name" value="ParB/Sulfiredoxin_sf"/>
</dbReference>
<dbReference type="GO" id="GO:0007059">
    <property type="term" value="P:chromosome segregation"/>
    <property type="evidence" value="ECO:0007669"/>
    <property type="project" value="TreeGrafter"/>
</dbReference>
<sequence>MFAVTAIRPDPEQPRTGFDQERHDNLVASMKEMGVLQPLLLRETGENPPYEIIAGERRWRAAKAAGQRAGRRQLWRRCRRRWPGQKWRDRRAWVVRWTTAAELSTKFAVRWCDRRRRAREGGPASAWSA</sequence>
<dbReference type="GO" id="GO:0045881">
    <property type="term" value="P:positive regulation of sporulation resulting in formation of a cellular spore"/>
    <property type="evidence" value="ECO:0007669"/>
    <property type="project" value="TreeGrafter"/>
</dbReference>